<keyword evidence="1" id="KW-0347">Helicase</keyword>
<reference evidence="5" key="1">
    <citation type="submission" date="2024-03" db="EMBL/GenBank/DDBJ databases">
        <title>WGS assembly of Saponaria officinalis var. Norfolk2.</title>
        <authorList>
            <person name="Jenkins J."/>
            <person name="Shu S."/>
            <person name="Grimwood J."/>
            <person name="Barry K."/>
            <person name="Goodstein D."/>
            <person name="Schmutz J."/>
            <person name="Leebens-Mack J."/>
            <person name="Osbourn A."/>
        </authorList>
    </citation>
    <scope>NUCLEOTIDE SEQUENCE [LARGE SCALE GENOMIC DNA]</scope>
    <source>
        <strain evidence="5">JIC</strain>
    </source>
</reference>
<evidence type="ECO:0000313" key="5">
    <source>
        <dbReference type="EMBL" id="KAK9740196.1"/>
    </source>
</evidence>
<dbReference type="EC" id="5.6.2.3" evidence="1"/>
<dbReference type="InterPro" id="IPR025476">
    <property type="entry name" value="Helitron_helicase-like"/>
</dbReference>
<name>A0AAW1M1Y5_SAPOF</name>
<gene>
    <name evidence="5" type="ORF">RND81_03G018300</name>
</gene>
<keyword evidence="1" id="KW-0067">ATP-binding</keyword>
<dbReference type="GO" id="GO:0016787">
    <property type="term" value="F:hydrolase activity"/>
    <property type="evidence" value="ECO:0007669"/>
    <property type="project" value="UniProtKB-KW"/>
</dbReference>
<dbReference type="PANTHER" id="PTHR10492:SF101">
    <property type="entry name" value="ATP-DEPENDENT DNA HELICASE"/>
    <property type="match status" value="1"/>
</dbReference>
<keyword evidence="1" id="KW-0233">DNA recombination</keyword>
<dbReference type="InterPro" id="IPR010285">
    <property type="entry name" value="DNA_helicase_pif1-like_DEAD"/>
</dbReference>
<evidence type="ECO:0000259" key="3">
    <source>
        <dbReference type="Pfam" id="PF14214"/>
    </source>
</evidence>
<dbReference type="InterPro" id="IPR049163">
    <property type="entry name" value="Pif1-like_2B_dom"/>
</dbReference>
<dbReference type="EMBL" id="JBDFQZ010000003">
    <property type="protein sequence ID" value="KAK9740196.1"/>
    <property type="molecule type" value="Genomic_DNA"/>
</dbReference>
<dbReference type="GO" id="GO:0005524">
    <property type="term" value="F:ATP binding"/>
    <property type="evidence" value="ECO:0007669"/>
    <property type="project" value="UniProtKB-KW"/>
</dbReference>
<keyword evidence="1" id="KW-0234">DNA repair</keyword>
<evidence type="ECO:0000313" key="6">
    <source>
        <dbReference type="Proteomes" id="UP001443914"/>
    </source>
</evidence>
<evidence type="ECO:0000256" key="1">
    <source>
        <dbReference type="RuleBase" id="RU363044"/>
    </source>
</evidence>
<dbReference type="GO" id="GO:0006281">
    <property type="term" value="P:DNA repair"/>
    <property type="evidence" value="ECO:0007669"/>
    <property type="project" value="UniProtKB-KW"/>
</dbReference>
<dbReference type="GO" id="GO:0000723">
    <property type="term" value="P:telomere maintenance"/>
    <property type="evidence" value="ECO:0007669"/>
    <property type="project" value="InterPro"/>
</dbReference>
<proteinExistence type="inferred from homology"/>
<feature type="domain" description="DNA helicase Pif1-like DEAD-box helicase" evidence="2">
    <location>
        <begin position="773"/>
        <end position="993"/>
    </location>
</feature>
<keyword evidence="1" id="KW-0547">Nucleotide-binding</keyword>
<keyword evidence="1" id="KW-0227">DNA damage</keyword>
<dbReference type="AlphaFoldDB" id="A0AAW1M1Y5"/>
<dbReference type="PANTHER" id="PTHR10492">
    <property type="match status" value="1"/>
</dbReference>
<keyword evidence="6" id="KW-1185">Reference proteome</keyword>
<evidence type="ECO:0000259" key="4">
    <source>
        <dbReference type="Pfam" id="PF21530"/>
    </source>
</evidence>
<sequence length="1255" mass="143224">MIDAYNPLAATFRMAKDRIESNDTEDIKMRLISRRNTDGRTYNLPTASEVAALIVGDIENTIEKRDILIERQCGTLNHISELHPSYLALQYPLLFPYGEDGFRTGIPHSQVSIDSKTSENPRNKLIMREWLAFRLQDRSTELESQTLLLSGKLFQQFCVDGYTMIESGRLSYLRYNQRQLRSEKYTNLTTAIDTGNNEAYSSGGRIILPSTHLGGYGYMRETYQDTMGICKWTGYPDLFITFTCNPKWPKITDALKERGLRPEDRPDIVIRIFKMKLDEMMFDFKTRHIFGRTRGAVYTIEFQKRGLPHAHILLFLHRDNKFPEVADVDKIISAEIPSKHDNPVLYDAVKEFMMHGPCGSANRNSPCMVESKCSKYFPKNFTLRKTVDAEGYPLYKRRDNGAFVEKNGVQLDNGYVVPYNSKLLLKYRAHINIEWCNQSRSIKYLFKYINKGFDRVTVQSTQRRRNGQNPDIIDEIQQYYDCRYISPCEVVWRIFGFEIHYRIPPVQRLNFHLHGEQNVIFEDDDQLEFVVHRRSTKQTMFLAWLECNKSYPQARELTYSEFPSKFVWVQKTRRWKPRDNGFAIGRSYHSSPGCGERYFMRMLLNIVKGPTCYEDIRTVNGVTYPSFREACYALGLLGDDKEYVDAIVEASFWGSGLYLRKLFTTLLLSHSVSRPEEVWNKTWHLLTDDILHKRRNVLQNQDLQLSNEELKNIALTEIEAFLQSNGSTLRRFETMPFPDSSGILENTNTLIAEELSYDKDALLTEHTKLSSSMTDEQRSVYDQIMDVVDKGSGGIFFVYGYGGTGKTFIWRTLCAAIRSKGEIVLPVASSGIAAILLPGGRTAHSRFGIPINVTENSTCPGIKPNTELTELLIRTKLIIWDEAPMMHRHCFEALDRSLRDVMRFSEDGDCSQPFGGKVVVFGGDFRQILAVIPKGGRQDVVHASLCSSYLWHSCKVLKLTKNMRLQVGSSSSDKDEVRKFSEWILKVGDGLIGPPNDGEVSIMFPEEILIMQSTDPISMIVRSTYPSLETQVGNTQYFQERAILAPTHDIVELVNDHVLTLIRGEEKVYLSSDEISKEEGNVGVRELYSSDVLNTIKCSGLPNHALRLKVRAIVMLLRNINQSSGLCNGTRLVVKNLGSRVIRATVITGSKVGLKVHIPRITLTPSDVTKFPVKFERKQFPITVCFAMTINKSQGQSLSHVGLYLPRSVFSHGQLYVALSRVTSKKGLKVVICDGNDVHSNCTDNVVYKEIFQNL</sequence>
<comment type="catalytic activity">
    <reaction evidence="1">
        <text>ATP + H2O = ADP + phosphate + H(+)</text>
        <dbReference type="Rhea" id="RHEA:13065"/>
        <dbReference type="ChEBI" id="CHEBI:15377"/>
        <dbReference type="ChEBI" id="CHEBI:15378"/>
        <dbReference type="ChEBI" id="CHEBI:30616"/>
        <dbReference type="ChEBI" id="CHEBI:43474"/>
        <dbReference type="ChEBI" id="CHEBI:456216"/>
        <dbReference type="EC" id="5.6.2.3"/>
    </reaction>
</comment>
<comment type="cofactor">
    <cofactor evidence="1">
        <name>Mg(2+)</name>
        <dbReference type="ChEBI" id="CHEBI:18420"/>
    </cofactor>
</comment>
<comment type="similarity">
    <text evidence="1">Belongs to the helicase family.</text>
</comment>
<protein>
    <recommendedName>
        <fullName evidence="1">ATP-dependent DNA helicase</fullName>
        <ecNumber evidence="1">5.6.2.3</ecNumber>
    </recommendedName>
</protein>
<keyword evidence="1" id="KW-0378">Hydrolase</keyword>
<dbReference type="Pfam" id="PF21530">
    <property type="entry name" value="Pif1_2B_dom"/>
    <property type="match status" value="1"/>
</dbReference>
<dbReference type="GO" id="GO:0043139">
    <property type="term" value="F:5'-3' DNA helicase activity"/>
    <property type="evidence" value="ECO:0007669"/>
    <property type="project" value="UniProtKB-EC"/>
</dbReference>
<accession>A0AAW1M1Y5</accession>
<dbReference type="GO" id="GO:0006310">
    <property type="term" value="P:DNA recombination"/>
    <property type="evidence" value="ECO:0007669"/>
    <property type="project" value="UniProtKB-KW"/>
</dbReference>
<organism evidence="5 6">
    <name type="scientific">Saponaria officinalis</name>
    <name type="common">Common soapwort</name>
    <name type="synonym">Lychnis saponaria</name>
    <dbReference type="NCBI Taxonomy" id="3572"/>
    <lineage>
        <taxon>Eukaryota</taxon>
        <taxon>Viridiplantae</taxon>
        <taxon>Streptophyta</taxon>
        <taxon>Embryophyta</taxon>
        <taxon>Tracheophyta</taxon>
        <taxon>Spermatophyta</taxon>
        <taxon>Magnoliopsida</taxon>
        <taxon>eudicotyledons</taxon>
        <taxon>Gunneridae</taxon>
        <taxon>Pentapetalae</taxon>
        <taxon>Caryophyllales</taxon>
        <taxon>Caryophyllaceae</taxon>
        <taxon>Caryophylleae</taxon>
        <taxon>Saponaria</taxon>
    </lineage>
</organism>
<dbReference type="SUPFAM" id="SSF52540">
    <property type="entry name" value="P-loop containing nucleoside triphosphate hydrolases"/>
    <property type="match status" value="2"/>
</dbReference>
<dbReference type="Pfam" id="PF05970">
    <property type="entry name" value="PIF1"/>
    <property type="match status" value="1"/>
</dbReference>
<dbReference type="Pfam" id="PF14214">
    <property type="entry name" value="Helitron_like_N"/>
    <property type="match status" value="1"/>
</dbReference>
<dbReference type="Proteomes" id="UP001443914">
    <property type="component" value="Unassembled WGS sequence"/>
</dbReference>
<evidence type="ECO:0000259" key="2">
    <source>
        <dbReference type="Pfam" id="PF05970"/>
    </source>
</evidence>
<feature type="domain" description="DNA helicase Pif1-like 2B" evidence="4">
    <location>
        <begin position="1092"/>
        <end position="1137"/>
    </location>
</feature>
<dbReference type="CDD" id="cd18809">
    <property type="entry name" value="SF1_C_RecD"/>
    <property type="match status" value="1"/>
</dbReference>
<dbReference type="InterPro" id="IPR027417">
    <property type="entry name" value="P-loop_NTPase"/>
</dbReference>
<feature type="domain" description="Helitron helicase-like" evidence="3">
    <location>
        <begin position="130"/>
        <end position="314"/>
    </location>
</feature>
<dbReference type="Gene3D" id="3.40.50.300">
    <property type="entry name" value="P-loop containing nucleotide triphosphate hydrolases"/>
    <property type="match status" value="1"/>
</dbReference>
<comment type="caution">
    <text evidence="5">The sequence shown here is derived from an EMBL/GenBank/DDBJ whole genome shotgun (WGS) entry which is preliminary data.</text>
</comment>
<dbReference type="FunFam" id="3.40.50.300:FF:002884">
    <property type="entry name" value="ATP-dependent DNA helicase"/>
    <property type="match status" value="1"/>
</dbReference>